<reference evidence="7" key="1">
    <citation type="journal article" date="2019" name="Int. J. Syst. Evol. Microbiol.">
        <title>The Global Catalogue of Microorganisms (GCM) 10K type strain sequencing project: providing services to taxonomists for standard genome sequencing and annotation.</title>
        <authorList>
            <consortium name="The Broad Institute Genomics Platform"/>
            <consortium name="The Broad Institute Genome Sequencing Center for Infectious Disease"/>
            <person name="Wu L."/>
            <person name="Ma J."/>
        </authorList>
    </citation>
    <scope>NUCLEOTIDE SEQUENCE [LARGE SCALE GENOMIC DNA]</scope>
    <source>
        <strain evidence="7">JCM 12928</strain>
    </source>
</reference>
<evidence type="ECO:0000313" key="6">
    <source>
        <dbReference type="EMBL" id="GAA0626965.1"/>
    </source>
</evidence>
<evidence type="ECO:0000259" key="5">
    <source>
        <dbReference type="PROSITE" id="PS51462"/>
    </source>
</evidence>
<evidence type="ECO:0000256" key="3">
    <source>
        <dbReference type="ARBA" id="ARBA00022801"/>
    </source>
</evidence>
<feature type="domain" description="Nudix hydrolase" evidence="5">
    <location>
        <begin position="11"/>
        <end position="147"/>
    </location>
</feature>
<dbReference type="EMBL" id="BAAAGA010000005">
    <property type="protein sequence ID" value="GAA0626965.1"/>
    <property type="molecule type" value="Genomic_DNA"/>
</dbReference>
<evidence type="ECO:0000256" key="4">
    <source>
        <dbReference type="ARBA" id="ARBA00022842"/>
    </source>
</evidence>
<keyword evidence="7" id="KW-1185">Reference proteome</keyword>
<keyword evidence="2" id="KW-0479">Metal-binding</keyword>
<evidence type="ECO:0000256" key="2">
    <source>
        <dbReference type="ARBA" id="ARBA00022723"/>
    </source>
</evidence>
<evidence type="ECO:0000313" key="7">
    <source>
        <dbReference type="Proteomes" id="UP001501352"/>
    </source>
</evidence>
<sequence>MSNTVVRTERAERRQVAALPWRRGPDGIEILLVTSRETRRWVTPKGGRMPGKTDAEAAAIEALEEAGVHGEVAAHPIGVFRYLKVLKRRAARWCVVAVYPLEVYILQGAWKEQAERERVWMSQEQAAACVSEPDLAEIIRRFAPEPS</sequence>
<dbReference type="InterPro" id="IPR000086">
    <property type="entry name" value="NUDIX_hydrolase_dom"/>
</dbReference>
<comment type="cofactor">
    <cofactor evidence="1">
        <name>Mg(2+)</name>
        <dbReference type="ChEBI" id="CHEBI:18420"/>
    </cofactor>
</comment>
<dbReference type="PANTHER" id="PTHR12629">
    <property type="entry name" value="DIPHOSPHOINOSITOL POLYPHOSPHATE PHOSPHOHYDROLASE"/>
    <property type="match status" value="1"/>
</dbReference>
<dbReference type="RefSeq" id="WP_343794251.1">
    <property type="nucleotide sequence ID" value="NZ_BAAAGA010000005.1"/>
</dbReference>
<gene>
    <name evidence="6" type="ORF">GCM10009422_24880</name>
</gene>
<evidence type="ECO:0000256" key="1">
    <source>
        <dbReference type="ARBA" id="ARBA00001946"/>
    </source>
</evidence>
<dbReference type="PANTHER" id="PTHR12629:SF0">
    <property type="entry name" value="DIPHOSPHOINOSITOL-POLYPHOSPHATE DIPHOSPHATASE"/>
    <property type="match status" value="1"/>
</dbReference>
<accession>A0ABP3S5Y8</accession>
<dbReference type="InterPro" id="IPR015797">
    <property type="entry name" value="NUDIX_hydrolase-like_dom_sf"/>
</dbReference>
<dbReference type="Proteomes" id="UP001501352">
    <property type="component" value="Unassembled WGS sequence"/>
</dbReference>
<proteinExistence type="predicted"/>
<protein>
    <recommendedName>
        <fullName evidence="5">Nudix hydrolase domain-containing protein</fullName>
    </recommendedName>
</protein>
<dbReference type="CDD" id="cd04666">
    <property type="entry name" value="NUDIX_DIPP2_like_Nudt4"/>
    <property type="match status" value="1"/>
</dbReference>
<comment type="caution">
    <text evidence="6">The sequence shown here is derived from an EMBL/GenBank/DDBJ whole genome shotgun (WGS) entry which is preliminary data.</text>
</comment>
<keyword evidence="3" id="KW-0378">Hydrolase</keyword>
<name>A0ABP3S5Y8_9CAUL</name>
<dbReference type="Pfam" id="PF00293">
    <property type="entry name" value="NUDIX"/>
    <property type="match status" value="1"/>
</dbReference>
<keyword evidence="4" id="KW-0460">Magnesium</keyword>
<dbReference type="InterPro" id="IPR047198">
    <property type="entry name" value="DDP-like_NUDIX"/>
</dbReference>
<dbReference type="Gene3D" id="3.90.79.10">
    <property type="entry name" value="Nucleoside Triphosphate Pyrophosphohydrolase"/>
    <property type="match status" value="1"/>
</dbReference>
<dbReference type="PROSITE" id="PS51462">
    <property type="entry name" value="NUDIX"/>
    <property type="match status" value="1"/>
</dbReference>
<organism evidence="6 7">
    <name type="scientific">Brevundimonas kwangchunensis</name>
    <dbReference type="NCBI Taxonomy" id="322163"/>
    <lineage>
        <taxon>Bacteria</taxon>
        <taxon>Pseudomonadati</taxon>
        <taxon>Pseudomonadota</taxon>
        <taxon>Alphaproteobacteria</taxon>
        <taxon>Caulobacterales</taxon>
        <taxon>Caulobacteraceae</taxon>
        <taxon>Brevundimonas</taxon>
    </lineage>
</organism>
<dbReference type="SUPFAM" id="SSF55811">
    <property type="entry name" value="Nudix"/>
    <property type="match status" value="1"/>
</dbReference>